<keyword evidence="1" id="KW-0812">Transmembrane</keyword>
<dbReference type="Proteomes" id="UP000240912">
    <property type="component" value="Unassembled WGS sequence"/>
</dbReference>
<evidence type="ECO:0000313" key="3">
    <source>
        <dbReference type="Proteomes" id="UP000240912"/>
    </source>
</evidence>
<gene>
    <name evidence="2" type="ORF">C7T94_11165</name>
</gene>
<evidence type="ECO:0000313" key="2">
    <source>
        <dbReference type="EMBL" id="PST83153.1"/>
    </source>
</evidence>
<protein>
    <submittedName>
        <fullName evidence="2">Potassium transporter KefB</fullName>
    </submittedName>
</protein>
<name>A0A2T3HL67_9SPHI</name>
<dbReference type="EMBL" id="PYLS01000005">
    <property type="protein sequence ID" value="PST83153.1"/>
    <property type="molecule type" value="Genomic_DNA"/>
</dbReference>
<keyword evidence="1" id="KW-0472">Membrane</keyword>
<comment type="caution">
    <text evidence="2">The sequence shown here is derived from an EMBL/GenBank/DDBJ whole genome shotgun (WGS) entry which is preliminary data.</text>
</comment>
<feature type="transmembrane region" description="Helical" evidence="1">
    <location>
        <begin position="20"/>
        <end position="38"/>
    </location>
</feature>
<dbReference type="AlphaFoldDB" id="A0A2T3HL67"/>
<dbReference type="OrthoDB" id="770034at2"/>
<organism evidence="2 3">
    <name type="scientific">Pedobacter yulinensis</name>
    <dbReference type="NCBI Taxonomy" id="2126353"/>
    <lineage>
        <taxon>Bacteria</taxon>
        <taxon>Pseudomonadati</taxon>
        <taxon>Bacteroidota</taxon>
        <taxon>Sphingobacteriia</taxon>
        <taxon>Sphingobacteriales</taxon>
        <taxon>Sphingobacteriaceae</taxon>
        <taxon>Pedobacter</taxon>
    </lineage>
</organism>
<feature type="transmembrane region" description="Helical" evidence="1">
    <location>
        <begin position="82"/>
        <end position="104"/>
    </location>
</feature>
<sequence>MTQNENLRKQGTSTLIKPMLIGAGIAFFVIAYFLIGAGKGNPAWPAYWQVKPLLMVPVAGAMGGAFYHLLGNLRAMGGWKAVLGTVIGILGYVFILWIGTVLGLNGTMWD</sequence>
<evidence type="ECO:0000256" key="1">
    <source>
        <dbReference type="SAM" id="Phobius"/>
    </source>
</evidence>
<keyword evidence="1" id="KW-1133">Transmembrane helix</keyword>
<feature type="transmembrane region" description="Helical" evidence="1">
    <location>
        <begin position="50"/>
        <end position="70"/>
    </location>
</feature>
<keyword evidence="3" id="KW-1185">Reference proteome</keyword>
<reference evidence="2 3" key="1">
    <citation type="submission" date="2018-03" db="EMBL/GenBank/DDBJ databases">
        <authorList>
            <person name="Keele B.F."/>
        </authorList>
    </citation>
    <scope>NUCLEOTIDE SEQUENCE [LARGE SCALE GENOMIC DNA]</scope>
    <source>
        <strain evidence="2 3">YL28-9</strain>
    </source>
</reference>
<dbReference type="RefSeq" id="WP_107215413.1">
    <property type="nucleotide sequence ID" value="NZ_KZ686269.1"/>
</dbReference>
<accession>A0A2T3HL67</accession>
<proteinExistence type="predicted"/>